<sequence>MKPVLPGLLVFALMTFACQAQDTDIQPPAQRMHPSWDLNGDGINDCETDGSCDHSVDYTQPRNTQPTFDCRLAESQVTEHICAHPQLGLLDQHLARAFRLAQSQAADPAMLKAEQRGWIKGRDDCWKSDDLNACITDAYKRRIAELESGRFAGQSLN</sequence>
<feature type="signal peptide" evidence="1">
    <location>
        <begin position="1"/>
        <end position="20"/>
    </location>
</feature>
<dbReference type="HOGENOM" id="CLU_1676665_0_0_6"/>
<dbReference type="STRING" id="1117647.M5M_05135"/>
<protein>
    <recommendedName>
        <fullName evidence="2">Lysozyme inhibitor LprI-like N-terminal domain-containing protein</fullName>
    </recommendedName>
</protein>
<gene>
    <name evidence="3" type="ordered locus">M5M_05135</name>
</gene>
<evidence type="ECO:0000259" key="2">
    <source>
        <dbReference type="Pfam" id="PF07007"/>
    </source>
</evidence>
<reference evidence="3 4" key="1">
    <citation type="journal article" date="2013" name="Genome Announc.">
        <title>Complete genome sequence of Simiduia agarivorans SA1(T), a marine bacterium able to degrade a variety of polysaccharides.</title>
        <authorList>
            <person name="Lin S.Y."/>
            <person name="Shieh W.Y."/>
            <person name="Chen J.S."/>
            <person name="Tang S.L."/>
        </authorList>
    </citation>
    <scope>NUCLEOTIDE SEQUENCE [LARGE SCALE GENOMIC DNA]</scope>
    <source>
        <strain evidence="4">DSM 21679 / JCM 13881 / BCRC 17597 / SA1</strain>
    </source>
</reference>
<dbReference type="InterPro" id="IPR009739">
    <property type="entry name" value="LprI-like_N"/>
</dbReference>
<keyword evidence="1" id="KW-0732">Signal</keyword>
<evidence type="ECO:0000313" key="4">
    <source>
        <dbReference type="Proteomes" id="UP000000466"/>
    </source>
</evidence>
<evidence type="ECO:0000313" key="3">
    <source>
        <dbReference type="EMBL" id="AFU98232.1"/>
    </source>
</evidence>
<dbReference type="KEGG" id="saga:M5M_05135"/>
<dbReference type="EMBL" id="CP003746">
    <property type="protein sequence ID" value="AFU98232.1"/>
    <property type="molecule type" value="Genomic_DNA"/>
</dbReference>
<name>K4KWE6_SIMAS</name>
<proteinExistence type="predicted"/>
<feature type="domain" description="Lysozyme inhibitor LprI-like N-terminal" evidence="2">
    <location>
        <begin position="74"/>
        <end position="146"/>
    </location>
</feature>
<dbReference type="PANTHER" id="PTHR37549">
    <property type="entry name" value="LIPOPROTEIN LPRI"/>
    <property type="match status" value="1"/>
</dbReference>
<organism evidence="3 4">
    <name type="scientific">Simiduia agarivorans (strain DSM 21679 / JCM 13881 / BCRC 17597 / SA1)</name>
    <dbReference type="NCBI Taxonomy" id="1117647"/>
    <lineage>
        <taxon>Bacteria</taxon>
        <taxon>Pseudomonadati</taxon>
        <taxon>Pseudomonadota</taxon>
        <taxon>Gammaproteobacteria</taxon>
        <taxon>Cellvibrionales</taxon>
        <taxon>Cellvibrionaceae</taxon>
        <taxon>Simiduia</taxon>
    </lineage>
</organism>
<dbReference type="Proteomes" id="UP000000466">
    <property type="component" value="Chromosome"/>
</dbReference>
<dbReference type="Pfam" id="PF07007">
    <property type="entry name" value="LprI"/>
    <property type="match status" value="1"/>
</dbReference>
<dbReference type="InterPro" id="IPR052755">
    <property type="entry name" value="Lysozyme_Inhibitor_LprI"/>
</dbReference>
<feature type="chain" id="PRO_5003880935" description="Lysozyme inhibitor LprI-like N-terminal domain-containing protein" evidence="1">
    <location>
        <begin position="21"/>
        <end position="157"/>
    </location>
</feature>
<dbReference type="RefSeq" id="WP_015046405.1">
    <property type="nucleotide sequence ID" value="NC_018868.3"/>
</dbReference>
<dbReference type="PANTHER" id="PTHR37549:SF1">
    <property type="entry name" value="LIPOPROTEIN LPRI"/>
    <property type="match status" value="1"/>
</dbReference>
<dbReference type="PROSITE" id="PS51257">
    <property type="entry name" value="PROKAR_LIPOPROTEIN"/>
    <property type="match status" value="1"/>
</dbReference>
<dbReference type="GO" id="GO:0005576">
    <property type="term" value="C:extracellular region"/>
    <property type="evidence" value="ECO:0007669"/>
    <property type="project" value="TreeGrafter"/>
</dbReference>
<dbReference type="AlphaFoldDB" id="K4KWE6"/>
<dbReference type="Gene3D" id="1.20.1270.180">
    <property type="match status" value="1"/>
</dbReference>
<dbReference type="OrthoDB" id="5565855at2"/>
<accession>K4KWE6</accession>
<keyword evidence="4" id="KW-1185">Reference proteome</keyword>
<dbReference type="eggNOG" id="COG4461">
    <property type="taxonomic scope" value="Bacteria"/>
</dbReference>
<evidence type="ECO:0000256" key="1">
    <source>
        <dbReference type="SAM" id="SignalP"/>
    </source>
</evidence>